<dbReference type="AlphaFoldDB" id="A0A7Y0L433"/>
<accession>A0A7Y0L433</accession>
<proteinExistence type="predicted"/>
<name>A0A7Y0L433_9FIRM</name>
<gene>
    <name evidence="1" type="ORF">HIJ39_08040</name>
</gene>
<dbReference type="InterPro" id="IPR036249">
    <property type="entry name" value="Thioredoxin-like_sf"/>
</dbReference>
<protein>
    <recommendedName>
        <fullName evidence="3">Thioredoxin-like fold domain-containing protein</fullName>
    </recommendedName>
</protein>
<keyword evidence="2" id="KW-1185">Reference proteome</keyword>
<dbReference type="SUPFAM" id="SSF52833">
    <property type="entry name" value="Thioredoxin-like"/>
    <property type="match status" value="1"/>
</dbReference>
<evidence type="ECO:0008006" key="3">
    <source>
        <dbReference type="Google" id="ProtNLM"/>
    </source>
</evidence>
<reference evidence="1 2" key="1">
    <citation type="submission" date="2020-04" db="EMBL/GenBank/DDBJ databases">
        <authorList>
            <person name="Zhang R."/>
            <person name="Schippers A."/>
        </authorList>
    </citation>
    <scope>NUCLEOTIDE SEQUENCE [LARGE SCALE GENOMIC DNA]</scope>
    <source>
        <strain evidence="1 2">DSM 109850</strain>
    </source>
</reference>
<dbReference type="RefSeq" id="WP_169098481.1">
    <property type="nucleotide sequence ID" value="NZ_JABBVZ010000020.1"/>
</dbReference>
<dbReference type="Proteomes" id="UP000533476">
    <property type="component" value="Unassembled WGS sequence"/>
</dbReference>
<evidence type="ECO:0000313" key="1">
    <source>
        <dbReference type="EMBL" id="NMP22301.1"/>
    </source>
</evidence>
<comment type="caution">
    <text evidence="1">The sequence shown here is derived from an EMBL/GenBank/DDBJ whole genome shotgun (WGS) entry which is preliminary data.</text>
</comment>
<organism evidence="1 2">
    <name type="scientific">Sulfobacillus harzensis</name>
    <dbReference type="NCBI Taxonomy" id="2729629"/>
    <lineage>
        <taxon>Bacteria</taxon>
        <taxon>Bacillati</taxon>
        <taxon>Bacillota</taxon>
        <taxon>Clostridia</taxon>
        <taxon>Eubacteriales</taxon>
        <taxon>Clostridiales Family XVII. Incertae Sedis</taxon>
        <taxon>Sulfobacillus</taxon>
    </lineage>
</organism>
<sequence length="62" mass="6848">MSHHNPLIAFRIIQTDQFPDLAEKAGVQSTPTLILANGSRWASSLPEPHLAFLVWQAANPEI</sequence>
<dbReference type="Gene3D" id="3.40.30.10">
    <property type="entry name" value="Glutaredoxin"/>
    <property type="match status" value="1"/>
</dbReference>
<evidence type="ECO:0000313" key="2">
    <source>
        <dbReference type="Proteomes" id="UP000533476"/>
    </source>
</evidence>
<dbReference type="EMBL" id="JABBVZ010000020">
    <property type="protein sequence ID" value="NMP22301.1"/>
    <property type="molecule type" value="Genomic_DNA"/>
</dbReference>